<evidence type="ECO:0000259" key="1">
    <source>
        <dbReference type="PROSITE" id="PS50206"/>
    </source>
</evidence>
<sequence length="76" mass="8653">MSYSLTKEEIGRYSRQLLISEIGVSVGFIFIICHRGNDSQLAVEMLRDKLSPIRVKDIQGGYEAWASEVNPQFPTY</sequence>
<dbReference type="WBParaSite" id="Hba_14451">
    <property type="protein sequence ID" value="Hba_14451"/>
    <property type="gene ID" value="Hba_14451"/>
</dbReference>
<dbReference type="Gene3D" id="3.40.250.10">
    <property type="entry name" value="Rhodanese-like domain"/>
    <property type="match status" value="1"/>
</dbReference>
<reference evidence="3" key="1">
    <citation type="submission" date="2016-11" db="UniProtKB">
        <authorList>
            <consortium name="WormBaseParasite"/>
        </authorList>
    </citation>
    <scope>IDENTIFICATION</scope>
</reference>
<evidence type="ECO:0000313" key="2">
    <source>
        <dbReference type="Proteomes" id="UP000095283"/>
    </source>
</evidence>
<dbReference type="Proteomes" id="UP000095283">
    <property type="component" value="Unplaced"/>
</dbReference>
<dbReference type="InterPro" id="IPR001763">
    <property type="entry name" value="Rhodanese-like_dom"/>
</dbReference>
<dbReference type="InterPro" id="IPR036873">
    <property type="entry name" value="Rhodanese-like_dom_sf"/>
</dbReference>
<dbReference type="PROSITE" id="PS50206">
    <property type="entry name" value="RHODANESE_3"/>
    <property type="match status" value="1"/>
</dbReference>
<keyword evidence="2" id="KW-1185">Reference proteome</keyword>
<evidence type="ECO:0000313" key="3">
    <source>
        <dbReference type="WBParaSite" id="Hba_14451"/>
    </source>
</evidence>
<dbReference type="SUPFAM" id="SSF52821">
    <property type="entry name" value="Rhodanese/Cell cycle control phosphatase"/>
    <property type="match status" value="1"/>
</dbReference>
<name>A0A1I7XA30_HETBA</name>
<protein>
    <submittedName>
        <fullName evidence="3">Rhodanese domain-containing protein</fullName>
    </submittedName>
</protein>
<accession>A0A1I7XA30</accession>
<feature type="domain" description="Rhodanese" evidence="1">
    <location>
        <begin position="29"/>
        <end position="74"/>
    </location>
</feature>
<dbReference type="AlphaFoldDB" id="A0A1I7XA30"/>
<organism evidence="2 3">
    <name type="scientific">Heterorhabditis bacteriophora</name>
    <name type="common">Entomopathogenic nematode worm</name>
    <dbReference type="NCBI Taxonomy" id="37862"/>
    <lineage>
        <taxon>Eukaryota</taxon>
        <taxon>Metazoa</taxon>
        <taxon>Ecdysozoa</taxon>
        <taxon>Nematoda</taxon>
        <taxon>Chromadorea</taxon>
        <taxon>Rhabditida</taxon>
        <taxon>Rhabditina</taxon>
        <taxon>Rhabditomorpha</taxon>
        <taxon>Strongyloidea</taxon>
        <taxon>Heterorhabditidae</taxon>
        <taxon>Heterorhabditis</taxon>
    </lineage>
</organism>
<proteinExistence type="predicted"/>